<dbReference type="PROSITE" id="PS50404">
    <property type="entry name" value="GST_NTER"/>
    <property type="match status" value="1"/>
</dbReference>
<name>A0A139GX74_9PEZI</name>
<evidence type="ECO:0000259" key="3">
    <source>
        <dbReference type="PROSITE" id="PS50405"/>
    </source>
</evidence>
<organism evidence="4 5">
    <name type="scientific">Pseudocercospora eumusae</name>
    <dbReference type="NCBI Taxonomy" id="321146"/>
    <lineage>
        <taxon>Eukaryota</taxon>
        <taxon>Fungi</taxon>
        <taxon>Dikarya</taxon>
        <taxon>Ascomycota</taxon>
        <taxon>Pezizomycotina</taxon>
        <taxon>Dothideomycetes</taxon>
        <taxon>Dothideomycetidae</taxon>
        <taxon>Mycosphaerellales</taxon>
        <taxon>Mycosphaerellaceae</taxon>
        <taxon>Pseudocercospora</taxon>
    </lineage>
</organism>
<dbReference type="EMBL" id="LFZN01000259">
    <property type="protein sequence ID" value="KXS94769.1"/>
    <property type="molecule type" value="Genomic_DNA"/>
</dbReference>
<evidence type="ECO:0008006" key="6">
    <source>
        <dbReference type="Google" id="ProtNLM"/>
    </source>
</evidence>
<dbReference type="PROSITE" id="PS50405">
    <property type="entry name" value="GST_CTER"/>
    <property type="match status" value="1"/>
</dbReference>
<dbReference type="NCBIfam" id="TIGR01262">
    <property type="entry name" value="maiA"/>
    <property type="match status" value="1"/>
</dbReference>
<dbReference type="AlphaFoldDB" id="A0A139GX74"/>
<dbReference type="Pfam" id="PF14497">
    <property type="entry name" value="GST_C_3"/>
    <property type="match status" value="1"/>
</dbReference>
<evidence type="ECO:0000313" key="4">
    <source>
        <dbReference type="EMBL" id="KXS94769.1"/>
    </source>
</evidence>
<feature type="domain" description="GST N-terminal" evidence="2">
    <location>
        <begin position="6"/>
        <end position="95"/>
    </location>
</feature>
<dbReference type="GO" id="GO:0005739">
    <property type="term" value="C:mitochondrion"/>
    <property type="evidence" value="ECO:0007669"/>
    <property type="project" value="TreeGrafter"/>
</dbReference>
<evidence type="ECO:0000313" key="5">
    <source>
        <dbReference type="Proteomes" id="UP000070133"/>
    </source>
</evidence>
<dbReference type="InterPro" id="IPR004046">
    <property type="entry name" value="GST_C"/>
</dbReference>
<dbReference type="SFLD" id="SFLDS00019">
    <property type="entry name" value="Glutathione_Transferase_(cytos"/>
    <property type="match status" value="1"/>
</dbReference>
<dbReference type="InterPro" id="IPR036249">
    <property type="entry name" value="Thioredoxin-like_sf"/>
</dbReference>
<dbReference type="SUPFAM" id="SSF52833">
    <property type="entry name" value="Thioredoxin-like"/>
    <property type="match status" value="1"/>
</dbReference>
<dbReference type="GO" id="GO:0006559">
    <property type="term" value="P:L-phenylalanine catabolic process"/>
    <property type="evidence" value="ECO:0007669"/>
    <property type="project" value="TreeGrafter"/>
</dbReference>
<evidence type="ECO:0000256" key="1">
    <source>
        <dbReference type="ARBA" id="ARBA00010007"/>
    </source>
</evidence>
<dbReference type="FunFam" id="1.20.1050.10:FF:000010">
    <property type="entry name" value="Maleylacetoacetate isomerase isoform 1"/>
    <property type="match status" value="1"/>
</dbReference>
<feature type="domain" description="GST C-terminal" evidence="3">
    <location>
        <begin position="103"/>
        <end position="225"/>
    </location>
</feature>
<keyword evidence="5" id="KW-1185">Reference proteome</keyword>
<dbReference type="GO" id="GO:0004364">
    <property type="term" value="F:glutathione transferase activity"/>
    <property type="evidence" value="ECO:0007669"/>
    <property type="project" value="TreeGrafter"/>
</dbReference>
<dbReference type="Pfam" id="PF13409">
    <property type="entry name" value="GST_N_2"/>
    <property type="match status" value="1"/>
</dbReference>
<dbReference type="STRING" id="321146.A0A139GX74"/>
<dbReference type="InterPro" id="IPR005955">
    <property type="entry name" value="GST_Zeta"/>
</dbReference>
<dbReference type="Gene3D" id="3.40.30.10">
    <property type="entry name" value="Glutaredoxin"/>
    <property type="match status" value="1"/>
</dbReference>
<proteinExistence type="inferred from homology"/>
<dbReference type="PANTHER" id="PTHR42673">
    <property type="entry name" value="MALEYLACETOACETATE ISOMERASE"/>
    <property type="match status" value="1"/>
</dbReference>
<accession>A0A139GX74</accession>
<dbReference type="GO" id="GO:0016034">
    <property type="term" value="F:maleylacetoacetate isomerase activity"/>
    <property type="evidence" value="ECO:0007669"/>
    <property type="project" value="TreeGrafter"/>
</dbReference>
<dbReference type="OrthoDB" id="202840at2759"/>
<evidence type="ECO:0000259" key="2">
    <source>
        <dbReference type="PROSITE" id="PS50404"/>
    </source>
</evidence>
<dbReference type="InterPro" id="IPR010987">
    <property type="entry name" value="Glutathione-S-Trfase_C-like"/>
</dbReference>
<dbReference type="SUPFAM" id="SSF47616">
    <property type="entry name" value="GST C-terminal domain-like"/>
    <property type="match status" value="1"/>
</dbReference>
<dbReference type="InterPro" id="IPR036282">
    <property type="entry name" value="Glutathione-S-Trfase_C_sf"/>
</dbReference>
<sequence>MSQLNLNLTLYTYFRSSCSCRIRTACHLKAIPLTYEYVNLLADEQKSEAYIDRVNPSGLVPTLVVKDDVSGRTLATITQSIAMLEFLEEAFPMSRRLLPSAGQALLRARVRELVDIVACDVQPTTNLRILRRVNGLGVTSVEWFREMIGLPLAGYERILEETAGKYSVGDEVTLADVCLAPAVENAVRWEVDLSNFPNVVRVFDAVKVLPEFVKGDWRHQDDTPEALRAP</sequence>
<comment type="similarity">
    <text evidence="1">Belongs to the GST superfamily. Zeta family.</text>
</comment>
<dbReference type="GO" id="GO:0006749">
    <property type="term" value="P:glutathione metabolic process"/>
    <property type="evidence" value="ECO:0007669"/>
    <property type="project" value="TreeGrafter"/>
</dbReference>
<comment type="caution">
    <text evidence="4">The sequence shown here is derived from an EMBL/GenBank/DDBJ whole genome shotgun (WGS) entry which is preliminary data.</text>
</comment>
<dbReference type="PANTHER" id="PTHR42673:SF4">
    <property type="entry name" value="MALEYLACETOACETATE ISOMERASE"/>
    <property type="match status" value="1"/>
</dbReference>
<dbReference type="InterPro" id="IPR004045">
    <property type="entry name" value="Glutathione_S-Trfase_N"/>
</dbReference>
<dbReference type="SFLD" id="SFLDG00358">
    <property type="entry name" value="Main_(cytGST)"/>
    <property type="match status" value="1"/>
</dbReference>
<dbReference type="InterPro" id="IPR040079">
    <property type="entry name" value="Glutathione_S-Trfase"/>
</dbReference>
<protein>
    <recommendedName>
        <fullName evidence="6">Maleylacetoacetate isomerase</fullName>
    </recommendedName>
</protein>
<reference evidence="4 5" key="1">
    <citation type="submission" date="2015-07" db="EMBL/GenBank/DDBJ databases">
        <title>Comparative genomics of the Sigatoka disease complex on banana suggests a link between parallel evolutionary changes in Pseudocercospora fijiensis and Pseudocercospora eumusae and increased virulence on the banana host.</title>
        <authorList>
            <person name="Chang T.-C."/>
            <person name="Salvucci A."/>
            <person name="Crous P.W."/>
            <person name="Stergiopoulos I."/>
        </authorList>
    </citation>
    <scope>NUCLEOTIDE SEQUENCE [LARGE SCALE GENOMIC DNA]</scope>
    <source>
        <strain evidence="4 5">CBS 114824</strain>
    </source>
</reference>
<dbReference type="Gene3D" id="1.20.1050.10">
    <property type="match status" value="1"/>
</dbReference>
<gene>
    <name evidence="4" type="ORF">AC578_7629</name>
</gene>
<dbReference type="Proteomes" id="UP000070133">
    <property type="component" value="Unassembled WGS sequence"/>
</dbReference>